<feature type="region of interest" description="Disordered" evidence="1">
    <location>
        <begin position="263"/>
        <end position="324"/>
    </location>
</feature>
<gene>
    <name evidence="2" type="ORF">E8E12_000777</name>
</gene>
<evidence type="ECO:0000313" key="2">
    <source>
        <dbReference type="EMBL" id="KAF3033670.1"/>
    </source>
</evidence>
<feature type="region of interest" description="Disordered" evidence="1">
    <location>
        <begin position="157"/>
        <end position="223"/>
    </location>
</feature>
<feature type="region of interest" description="Disordered" evidence="1">
    <location>
        <begin position="46"/>
        <end position="135"/>
    </location>
</feature>
<feature type="compositionally biased region" description="Low complexity" evidence="1">
    <location>
        <begin position="302"/>
        <end position="324"/>
    </location>
</feature>
<name>A0A9P4WJE9_9PLEO</name>
<feature type="compositionally biased region" description="Polar residues" evidence="1">
    <location>
        <begin position="1"/>
        <end position="19"/>
    </location>
</feature>
<feature type="region of interest" description="Disordered" evidence="1">
    <location>
        <begin position="1"/>
        <end position="32"/>
    </location>
</feature>
<comment type="caution">
    <text evidence="2">The sequence shown here is derived from an EMBL/GenBank/DDBJ whole genome shotgun (WGS) entry which is preliminary data.</text>
</comment>
<reference evidence="2" key="1">
    <citation type="submission" date="2019-04" db="EMBL/GenBank/DDBJ databases">
        <title>Sequencing of skin fungus with MAO and IRED activity.</title>
        <authorList>
            <person name="Marsaioli A.J."/>
            <person name="Bonatto J.M.C."/>
            <person name="Reis Junior O."/>
        </authorList>
    </citation>
    <scope>NUCLEOTIDE SEQUENCE</scope>
    <source>
        <strain evidence="2">28M1</strain>
    </source>
</reference>
<evidence type="ECO:0000256" key="1">
    <source>
        <dbReference type="SAM" id="MobiDB-lite"/>
    </source>
</evidence>
<proteinExistence type="predicted"/>
<organism evidence="2 3">
    <name type="scientific">Didymella heteroderae</name>
    <dbReference type="NCBI Taxonomy" id="1769908"/>
    <lineage>
        <taxon>Eukaryota</taxon>
        <taxon>Fungi</taxon>
        <taxon>Dikarya</taxon>
        <taxon>Ascomycota</taxon>
        <taxon>Pezizomycotina</taxon>
        <taxon>Dothideomycetes</taxon>
        <taxon>Pleosporomycetidae</taxon>
        <taxon>Pleosporales</taxon>
        <taxon>Pleosporineae</taxon>
        <taxon>Didymellaceae</taxon>
        <taxon>Didymella</taxon>
    </lineage>
</organism>
<protein>
    <submittedName>
        <fullName evidence="2">Uncharacterized protein</fullName>
    </submittedName>
</protein>
<keyword evidence="3" id="KW-1185">Reference proteome</keyword>
<sequence>MEQRHSSPSYRGNNMSPRPSTHRKRSNSVPFVEALGCSTPEARLMMAEGRAAVRNRRRGRQNRPVNEDSNATTFDPRDHLKYLDSSYQGHESLKPQKATANHSRHPSDATDKSSSTIVAPTREGETSDNGAPSPLGDYSANLASFIKAQLRSIPTYTLSPDQISPRSCPDFSSQRRTPSQSPSKVARKPADAPRVISIPPVRPPMQSAFSAWSSTDDSEDDEVPALPEIDQYNQASVSKSTSNGSTPSVLGYYAGSNDSFLFSSTPSEEPHTAKGSQFPNAPALMYSSTGPHSPPHDDDPDYYPSSYSSRPQLTSSSEPSVSSSSVSVSSYFECKRPASNLFPPDMKDRIIAAVTPPKGKTLTAISPFEGAALSSVHDVFIESQHRVHVDGMSFDMLRDFVVPASRVSTPV</sequence>
<dbReference type="EMBL" id="SWKV01000077">
    <property type="protein sequence ID" value="KAF3033670.1"/>
    <property type="molecule type" value="Genomic_DNA"/>
</dbReference>
<evidence type="ECO:0000313" key="3">
    <source>
        <dbReference type="Proteomes" id="UP000758155"/>
    </source>
</evidence>
<accession>A0A9P4WJE9</accession>
<dbReference type="AlphaFoldDB" id="A0A9P4WJE9"/>
<dbReference type="Proteomes" id="UP000758155">
    <property type="component" value="Unassembled WGS sequence"/>
</dbReference>
<feature type="compositionally biased region" description="Low complexity" evidence="1">
    <location>
        <begin position="172"/>
        <end position="183"/>
    </location>
</feature>
<dbReference type="OrthoDB" id="3909054at2759"/>